<evidence type="ECO:0000256" key="6">
    <source>
        <dbReference type="SAM" id="SignalP"/>
    </source>
</evidence>
<keyword evidence="5" id="KW-0449">Lipoprotein</keyword>
<evidence type="ECO:0000256" key="1">
    <source>
        <dbReference type="ARBA" id="ARBA00022475"/>
    </source>
</evidence>
<protein>
    <submittedName>
        <fullName evidence="7">ABC transporter substrate-binding protein</fullName>
    </submittedName>
</protein>
<proteinExistence type="predicted"/>
<accession>A0A089LKS9</accession>
<dbReference type="OrthoDB" id="2544341at2"/>
<dbReference type="InterPro" id="IPR050490">
    <property type="entry name" value="Bact_solute-bd_prot1"/>
</dbReference>
<dbReference type="SUPFAM" id="SSF53850">
    <property type="entry name" value="Periplasmic binding protein-like II"/>
    <property type="match status" value="1"/>
</dbReference>
<dbReference type="PANTHER" id="PTHR43649:SF33">
    <property type="entry name" value="POLYGALACTURONAN_RHAMNOGALACTURONAN-BINDING PROTEIN YTCQ"/>
    <property type="match status" value="1"/>
</dbReference>
<dbReference type="HOGENOM" id="CLU_589041_0_0_9"/>
<sequence length="464" mass="50820">MKRNQWMLAGASLLLAGSLAACSSSTASNNTKAEGGDTSAEQTKLVYWSIDRHDSDFIEQKISEYEGLNPNVDIEFKVMADNYAQSVDIAFSSKQAPDILRVDTGNVPAWVKKGYLESFDSYITPEMKSRFESVLINEKNMVDGKIYTLPNIGQFWRLIYNVDLFEKAGITEPPATLAEMVEDAKKITEAGKDSGAYGFAGNFKSGSGFERIAHPITTLSKTEGTEGFNFQTAKFDFGMYKETLEALRQIVVDGSMMPGSESLDIDPLRAQFAQGKIGMYFNHSVEPSVYKTQFPTEIRWAAALPPTVDGQQNGASQVISGSYLAMSKDSGQKEAAWKFIEWMYSDEVQIAYQEGGYGVSVIPSVAAAAKAPDIPGIEDFLPTKFDGIYPATPFTATEGRLEGTKKMDVFNRYIFTGGDLDKDLQDLNTRYNAALDKAKAAGDTTIEAQPDFSAASLQGSLVKE</sequence>
<name>A0A089LKS9_PAEBO</name>
<dbReference type="CDD" id="cd13585">
    <property type="entry name" value="PBP2_TMBP_like"/>
    <property type="match status" value="1"/>
</dbReference>
<keyword evidence="1" id="KW-1003">Cell membrane</keyword>
<dbReference type="AlphaFoldDB" id="A0A089LKS9"/>
<evidence type="ECO:0000313" key="7">
    <source>
        <dbReference type="EMBL" id="AIQ61482.1"/>
    </source>
</evidence>
<dbReference type="InterPro" id="IPR006059">
    <property type="entry name" value="SBP"/>
</dbReference>
<keyword evidence="3" id="KW-0472">Membrane</keyword>
<dbReference type="KEGG" id="pbd:PBOR_34710"/>
<dbReference type="Proteomes" id="UP000029518">
    <property type="component" value="Chromosome"/>
</dbReference>
<evidence type="ECO:0000313" key="8">
    <source>
        <dbReference type="Proteomes" id="UP000029518"/>
    </source>
</evidence>
<evidence type="ECO:0000256" key="5">
    <source>
        <dbReference type="ARBA" id="ARBA00023288"/>
    </source>
</evidence>
<dbReference type="PROSITE" id="PS51257">
    <property type="entry name" value="PROKAR_LIPOPROTEIN"/>
    <property type="match status" value="1"/>
</dbReference>
<evidence type="ECO:0000256" key="4">
    <source>
        <dbReference type="ARBA" id="ARBA00023139"/>
    </source>
</evidence>
<evidence type="ECO:0000256" key="3">
    <source>
        <dbReference type="ARBA" id="ARBA00023136"/>
    </source>
</evidence>
<keyword evidence="2 6" id="KW-0732">Signal</keyword>
<dbReference type="Gene3D" id="3.40.190.10">
    <property type="entry name" value="Periplasmic binding protein-like II"/>
    <property type="match status" value="1"/>
</dbReference>
<organism evidence="7 8">
    <name type="scientific">Paenibacillus borealis</name>
    <dbReference type="NCBI Taxonomy" id="160799"/>
    <lineage>
        <taxon>Bacteria</taxon>
        <taxon>Bacillati</taxon>
        <taxon>Bacillota</taxon>
        <taxon>Bacilli</taxon>
        <taxon>Bacillales</taxon>
        <taxon>Paenibacillaceae</taxon>
        <taxon>Paenibacillus</taxon>
    </lineage>
</organism>
<feature type="chain" id="PRO_5038353764" evidence="6">
    <location>
        <begin position="28"/>
        <end position="464"/>
    </location>
</feature>
<reference evidence="7" key="1">
    <citation type="submission" date="2014-08" db="EMBL/GenBank/DDBJ databases">
        <title>Comparative genomics of the Paenibacillus odorifer group.</title>
        <authorList>
            <person name="den Bakker H.C."/>
            <person name="Tsai Y.-C.Y.-C."/>
            <person name="Martin N."/>
            <person name="Korlach J."/>
            <person name="Wiedmann M."/>
        </authorList>
    </citation>
    <scope>NUCLEOTIDE SEQUENCE [LARGE SCALE GENOMIC DNA]</scope>
    <source>
        <strain evidence="7">DSM 13188</strain>
    </source>
</reference>
<gene>
    <name evidence="7" type="ORF">PBOR_34710</name>
</gene>
<dbReference type="RefSeq" id="WP_042218326.1">
    <property type="nucleotide sequence ID" value="NZ_CP009285.1"/>
</dbReference>
<dbReference type="PANTHER" id="PTHR43649">
    <property type="entry name" value="ARABINOSE-BINDING PROTEIN-RELATED"/>
    <property type="match status" value="1"/>
</dbReference>
<keyword evidence="8" id="KW-1185">Reference proteome</keyword>
<evidence type="ECO:0000256" key="2">
    <source>
        <dbReference type="ARBA" id="ARBA00022729"/>
    </source>
</evidence>
<keyword evidence="4" id="KW-0564">Palmitate</keyword>
<dbReference type="Pfam" id="PF01547">
    <property type="entry name" value="SBP_bac_1"/>
    <property type="match status" value="1"/>
</dbReference>
<feature type="signal peptide" evidence="6">
    <location>
        <begin position="1"/>
        <end position="27"/>
    </location>
</feature>
<dbReference type="EMBL" id="CP009285">
    <property type="protein sequence ID" value="AIQ61482.1"/>
    <property type="molecule type" value="Genomic_DNA"/>
</dbReference>